<keyword evidence="10" id="KW-1185">Reference proteome</keyword>
<keyword evidence="7" id="KW-0406">Ion transport</keyword>
<dbReference type="GO" id="GO:0006826">
    <property type="term" value="P:iron ion transport"/>
    <property type="evidence" value="ECO:0007669"/>
    <property type="project" value="UniProtKB-KW"/>
</dbReference>
<dbReference type="PIRSF" id="PIRSF002825">
    <property type="entry name" value="CfbpA"/>
    <property type="match status" value="1"/>
</dbReference>
<dbReference type="GO" id="GO:0055085">
    <property type="term" value="P:transmembrane transport"/>
    <property type="evidence" value="ECO:0007669"/>
    <property type="project" value="InterPro"/>
</dbReference>
<dbReference type="GO" id="GO:0030288">
    <property type="term" value="C:outer membrane-bounded periplasmic space"/>
    <property type="evidence" value="ECO:0007669"/>
    <property type="project" value="TreeGrafter"/>
</dbReference>
<dbReference type="OrthoDB" id="9769319at2"/>
<sequence length="331" mass="35564">MVAACAPVQPAAPGEAAPAADAGSLVIYSGRSENLVQPIIDRFAESTGIQVEVRYGSTPEVAATLLEEGANSPADVFFAQDPGGLGAVMNAGLLADLPEEILNRVKPRFRSPAGKWVGVSGRARVVVYNTEMLTEADLPADIWDFVDPQWAGRIGWAPTNASFQAMVTAMRVAWGEEKTRQWLEGILANDPVVFEGNSPIVAAVGAGEIEVGFVNHYYLYRFLREEGEDFKARNYFLPGGGPGSLVMVAGVGQLAAARNPENAQKFIEFLVSPEAQQYFTEQTYEYPVIDDVPPPEGLVPLEELNAIDIDLADLADLQGTTRLLSEVGVLP</sequence>
<dbReference type="InterPro" id="IPR026045">
    <property type="entry name" value="Ferric-bd"/>
</dbReference>
<dbReference type="CDD" id="cd13543">
    <property type="entry name" value="PBP2_Fbp"/>
    <property type="match status" value="1"/>
</dbReference>
<keyword evidence="2" id="KW-0813">Transport</keyword>
<keyword evidence="6 8" id="KW-0408">Iron</keyword>
<gene>
    <name evidence="9" type="ORF">FKZ61_03575</name>
</gene>
<proteinExistence type="inferred from homology"/>
<accession>A0A540VMB0</accession>
<name>A0A540VMB0_9CHLR</name>
<evidence type="ECO:0000256" key="6">
    <source>
        <dbReference type="ARBA" id="ARBA00023004"/>
    </source>
</evidence>
<comment type="similarity">
    <text evidence="1">Belongs to the bacterial solute-binding protein 1 family.</text>
</comment>
<keyword evidence="3" id="KW-0410">Iron transport</keyword>
<keyword evidence="5" id="KW-0732">Signal</keyword>
<dbReference type="PANTHER" id="PTHR30006">
    <property type="entry name" value="THIAMINE-BINDING PERIPLASMIC PROTEIN-RELATED"/>
    <property type="match status" value="1"/>
</dbReference>
<dbReference type="Proteomes" id="UP000317371">
    <property type="component" value="Unassembled WGS sequence"/>
</dbReference>
<dbReference type="PROSITE" id="PS01037">
    <property type="entry name" value="SBP_BACTERIAL_1"/>
    <property type="match status" value="1"/>
</dbReference>
<dbReference type="GO" id="GO:0046872">
    <property type="term" value="F:metal ion binding"/>
    <property type="evidence" value="ECO:0007669"/>
    <property type="project" value="UniProtKB-KW"/>
</dbReference>
<evidence type="ECO:0000256" key="5">
    <source>
        <dbReference type="ARBA" id="ARBA00022729"/>
    </source>
</evidence>
<dbReference type="Gene3D" id="3.40.190.10">
    <property type="entry name" value="Periplasmic binding protein-like II"/>
    <property type="match status" value="2"/>
</dbReference>
<evidence type="ECO:0000256" key="7">
    <source>
        <dbReference type="ARBA" id="ARBA00023065"/>
    </source>
</evidence>
<reference evidence="9 10" key="1">
    <citation type="submission" date="2019-06" db="EMBL/GenBank/DDBJ databases">
        <title>Genome sequence of Litorilinea aerophila BAA-2444.</title>
        <authorList>
            <person name="Maclea K.S."/>
            <person name="Maurais E.G."/>
            <person name="Iannazzi L.C."/>
        </authorList>
    </citation>
    <scope>NUCLEOTIDE SEQUENCE [LARGE SCALE GENOMIC DNA]</scope>
    <source>
        <strain evidence="9 10">ATCC BAA-2444</strain>
    </source>
</reference>
<feature type="binding site" evidence="8">
    <location>
        <position position="217"/>
    </location>
    <ligand>
        <name>Fe cation</name>
        <dbReference type="ChEBI" id="CHEBI:24875"/>
    </ligand>
</feature>
<evidence type="ECO:0000313" key="9">
    <source>
        <dbReference type="EMBL" id="TQE97273.1"/>
    </source>
</evidence>
<dbReference type="InParanoid" id="A0A540VMB0"/>
<evidence type="ECO:0000256" key="4">
    <source>
        <dbReference type="ARBA" id="ARBA00022723"/>
    </source>
</evidence>
<dbReference type="SUPFAM" id="SSF53850">
    <property type="entry name" value="Periplasmic binding protein-like II"/>
    <property type="match status" value="1"/>
</dbReference>
<evidence type="ECO:0000313" key="10">
    <source>
        <dbReference type="Proteomes" id="UP000317371"/>
    </source>
</evidence>
<organism evidence="9 10">
    <name type="scientific">Litorilinea aerophila</name>
    <dbReference type="NCBI Taxonomy" id="1204385"/>
    <lineage>
        <taxon>Bacteria</taxon>
        <taxon>Bacillati</taxon>
        <taxon>Chloroflexota</taxon>
        <taxon>Caldilineae</taxon>
        <taxon>Caldilineales</taxon>
        <taxon>Caldilineaceae</taxon>
        <taxon>Litorilinea</taxon>
    </lineage>
</organism>
<dbReference type="InterPro" id="IPR006059">
    <property type="entry name" value="SBP"/>
</dbReference>
<dbReference type="Pfam" id="PF13416">
    <property type="entry name" value="SBP_bac_8"/>
    <property type="match status" value="1"/>
</dbReference>
<evidence type="ECO:0000256" key="2">
    <source>
        <dbReference type="ARBA" id="ARBA00022448"/>
    </source>
</evidence>
<dbReference type="PANTHER" id="PTHR30006:SF15">
    <property type="entry name" value="IRON-UTILIZATION PERIPLASMIC PROTEIN"/>
    <property type="match status" value="1"/>
</dbReference>
<dbReference type="EMBL" id="VIGC01000004">
    <property type="protein sequence ID" value="TQE97273.1"/>
    <property type="molecule type" value="Genomic_DNA"/>
</dbReference>
<feature type="binding site" evidence="8">
    <location>
        <position position="218"/>
    </location>
    <ligand>
        <name>Fe cation</name>
        <dbReference type="ChEBI" id="CHEBI:24875"/>
    </ligand>
</feature>
<evidence type="ECO:0000256" key="3">
    <source>
        <dbReference type="ARBA" id="ARBA00022496"/>
    </source>
</evidence>
<evidence type="ECO:0000256" key="1">
    <source>
        <dbReference type="ARBA" id="ARBA00008520"/>
    </source>
</evidence>
<protein>
    <submittedName>
        <fullName evidence="9">Iron ABC transporter substrate-binding protein</fullName>
    </submittedName>
</protein>
<dbReference type="AlphaFoldDB" id="A0A540VMB0"/>
<evidence type="ECO:0000256" key="8">
    <source>
        <dbReference type="PIRSR" id="PIRSR002825-1"/>
    </source>
</evidence>
<dbReference type="InterPro" id="IPR006061">
    <property type="entry name" value="SBP_1_CS"/>
</dbReference>
<comment type="caution">
    <text evidence="9">The sequence shown here is derived from an EMBL/GenBank/DDBJ whole genome shotgun (WGS) entry which is preliminary data.</text>
</comment>
<keyword evidence="4 8" id="KW-0479">Metal-binding</keyword>